<protein>
    <submittedName>
        <fullName evidence="2">Uncharacterized protein</fullName>
    </submittedName>
</protein>
<organism evidence="2 3">
    <name type="scientific">Tuber aestivum</name>
    <name type="common">summer truffle</name>
    <dbReference type="NCBI Taxonomy" id="59557"/>
    <lineage>
        <taxon>Eukaryota</taxon>
        <taxon>Fungi</taxon>
        <taxon>Dikarya</taxon>
        <taxon>Ascomycota</taxon>
        <taxon>Pezizomycotina</taxon>
        <taxon>Pezizomycetes</taxon>
        <taxon>Pezizales</taxon>
        <taxon>Tuberaceae</taxon>
        <taxon>Tuber</taxon>
    </lineage>
</organism>
<sequence length="242" mass="26856">MPNKRGRNKNLPKIDYDLPTPTDWHPTKKRKRPQKTGDDTPKEFTRLLSRIQRNKPRPNGLDDPPTKTRKHHPVPELKIQPSESLRQFNRRVDASLPITLKPEGCSKAQRAREKKKKEKAKSIPAAGPSGDDDGEGGDWGEEEGGGKRKRGRNKGRGVSPDPWAALAEKRRMAKFSDLATAPPTLVKPKGVLHSRGVVDVEEVPKSAGSLARREGLAAERRGIVEGYRRWAEEQRGGKGVGG</sequence>
<dbReference type="AlphaFoldDB" id="A0A292Q8V2"/>
<reference evidence="2" key="1">
    <citation type="submission" date="2015-10" db="EMBL/GenBank/DDBJ databases">
        <authorList>
            <person name="Regsiter A."/>
            <person name="william w."/>
        </authorList>
    </citation>
    <scope>NUCLEOTIDE SEQUENCE</scope>
    <source>
        <strain evidence="2">Montdore</strain>
    </source>
</reference>
<evidence type="ECO:0000313" key="3">
    <source>
        <dbReference type="Proteomes" id="UP001412239"/>
    </source>
</evidence>
<name>A0A292Q8V2_9PEZI</name>
<accession>A0A292Q8V2</accession>
<feature type="compositionally biased region" description="Basic and acidic residues" evidence="1">
    <location>
        <begin position="35"/>
        <end position="45"/>
    </location>
</feature>
<keyword evidence="3" id="KW-1185">Reference proteome</keyword>
<proteinExistence type="predicted"/>
<feature type="compositionally biased region" description="Acidic residues" evidence="1">
    <location>
        <begin position="130"/>
        <end position="143"/>
    </location>
</feature>
<dbReference type="PANTHER" id="PTHR40644:SF1">
    <property type="entry name" value="UPF0653 PROTEIN C607.02C"/>
    <property type="match status" value="1"/>
</dbReference>
<feature type="compositionally biased region" description="Basic residues" evidence="1">
    <location>
        <begin position="1"/>
        <end position="10"/>
    </location>
</feature>
<dbReference type="EMBL" id="LN890946">
    <property type="protein sequence ID" value="CUS15491.1"/>
    <property type="molecule type" value="Genomic_DNA"/>
</dbReference>
<evidence type="ECO:0000313" key="2">
    <source>
        <dbReference type="EMBL" id="CUS15491.1"/>
    </source>
</evidence>
<feature type="region of interest" description="Disordered" evidence="1">
    <location>
        <begin position="1"/>
        <end position="161"/>
    </location>
</feature>
<dbReference type="PANTHER" id="PTHR40644">
    <property type="entry name" value="UPF0653 PROTEIN C607.02C"/>
    <property type="match status" value="1"/>
</dbReference>
<gene>
    <name evidence="2" type="ORF">GSTUAT00000424001</name>
</gene>
<evidence type="ECO:0000256" key="1">
    <source>
        <dbReference type="SAM" id="MobiDB-lite"/>
    </source>
</evidence>
<dbReference type="Proteomes" id="UP001412239">
    <property type="component" value="Unassembled WGS sequence"/>
</dbReference>